<dbReference type="Proteomes" id="UP001515480">
    <property type="component" value="Unassembled WGS sequence"/>
</dbReference>
<proteinExistence type="predicted"/>
<dbReference type="InterPro" id="IPR036259">
    <property type="entry name" value="MFS_trans_sf"/>
</dbReference>
<dbReference type="InterPro" id="IPR011701">
    <property type="entry name" value="MFS"/>
</dbReference>
<evidence type="ECO:0000313" key="5">
    <source>
        <dbReference type="Proteomes" id="UP001515480"/>
    </source>
</evidence>
<feature type="transmembrane region" description="Helical" evidence="2">
    <location>
        <begin position="310"/>
        <end position="329"/>
    </location>
</feature>
<feature type="transmembrane region" description="Helical" evidence="2">
    <location>
        <begin position="390"/>
        <end position="408"/>
    </location>
</feature>
<feature type="compositionally biased region" description="Low complexity" evidence="1">
    <location>
        <begin position="28"/>
        <end position="47"/>
    </location>
</feature>
<dbReference type="Gene3D" id="1.20.1250.20">
    <property type="entry name" value="MFS general substrate transporter like domains"/>
    <property type="match status" value="1"/>
</dbReference>
<dbReference type="EMBL" id="JBGBPQ010000017">
    <property type="protein sequence ID" value="KAL1507584.1"/>
    <property type="molecule type" value="Genomic_DNA"/>
</dbReference>
<gene>
    <name evidence="4" type="ORF">AB1Y20_007203</name>
</gene>
<keyword evidence="3" id="KW-0732">Signal</keyword>
<keyword evidence="5" id="KW-1185">Reference proteome</keyword>
<feature type="signal peptide" evidence="3">
    <location>
        <begin position="1"/>
        <end position="18"/>
    </location>
</feature>
<feature type="chain" id="PRO_5044235441" description="Major facilitator superfamily (MFS) profile domain-containing protein" evidence="3">
    <location>
        <begin position="19"/>
        <end position="686"/>
    </location>
</feature>
<sequence length="686" mass="73652">MAALLLALLPLLASANEADPRPPRRPLAEATPSSTTPTCSAAATLLPSRRTARRSPGPPLRSLRPADPALLANSADPRTPPPAERALDERRLLRGRAAVLICLFAFTFFNGVARRSLSSAAPSLVAEGLLTEARAEFVFTQGFDAFAVGKLLVIPTLMFLGAKAALLVQAAAVTGCCAALCMAAGSARVQSGAWVGLRVFSAMATSTILPFVGAWFPRGAYGRVFAWLFSGFQAGYLFVSVYWQRVLFSERGLHWREPFATCTAFGVLLLLACAALLHERPPSAASPPAAAAPSRAPPLLKLVEKIRTRWVFWAMVVTVFAYTPIVEYSTHVTSYLKEMASEDKPTRNGFVCLASNLCEARYRKYVLSYVSSLAVGSVFYDRATQLDRALLVLGLYLINICCWVLLALSEPSQVPSLVAATPTLLSRLTSRFSAAAAPSAAGAVYLPLASSTKTMLASIAGATIALPSSLPFAIFALDFGKEGAAVLGALLSAVAMVAAVVFLRAFPLVRRTHGWLGIHASLAACGVAAASSMGAIMLHDYRKFSRGYIIESSLANETVVTLHACPRPSCAAVPMWRPGARRVWAGGATLTFRAHVPTRFCHHCGRGELVECKVEHSASEAALFTPYEQCAPWIREVAPLRKPKGGWAFSDPLRFPLAPEATYGDRRAYVRRLERGEDEEPTPAER</sequence>
<keyword evidence="2" id="KW-0472">Membrane</keyword>
<feature type="transmembrane region" description="Helical" evidence="2">
    <location>
        <begin position="164"/>
        <end position="187"/>
    </location>
</feature>
<reference evidence="4 5" key="1">
    <citation type="journal article" date="2024" name="Science">
        <title>Giant polyketide synthase enzymes in the biosynthesis of giant marine polyether toxins.</title>
        <authorList>
            <person name="Fallon T.R."/>
            <person name="Shende V.V."/>
            <person name="Wierzbicki I.H."/>
            <person name="Pendleton A.L."/>
            <person name="Watervoot N.F."/>
            <person name="Auber R.P."/>
            <person name="Gonzalez D.J."/>
            <person name="Wisecaver J.H."/>
            <person name="Moore B.S."/>
        </authorList>
    </citation>
    <scope>NUCLEOTIDE SEQUENCE [LARGE SCALE GENOMIC DNA]</scope>
    <source>
        <strain evidence="4 5">12B1</strain>
    </source>
</reference>
<keyword evidence="2" id="KW-1133">Transmembrane helix</keyword>
<dbReference type="GO" id="GO:0022857">
    <property type="term" value="F:transmembrane transporter activity"/>
    <property type="evidence" value="ECO:0007669"/>
    <property type="project" value="InterPro"/>
</dbReference>
<feature type="transmembrane region" description="Helical" evidence="2">
    <location>
        <begin position="258"/>
        <end position="277"/>
    </location>
</feature>
<feature type="transmembrane region" description="Helical" evidence="2">
    <location>
        <begin position="455"/>
        <end position="477"/>
    </location>
</feature>
<evidence type="ECO:0000256" key="2">
    <source>
        <dbReference type="SAM" id="Phobius"/>
    </source>
</evidence>
<feature type="transmembrane region" description="Helical" evidence="2">
    <location>
        <begin position="224"/>
        <end position="243"/>
    </location>
</feature>
<dbReference type="AlphaFoldDB" id="A0AB34IVE9"/>
<evidence type="ECO:0008006" key="6">
    <source>
        <dbReference type="Google" id="ProtNLM"/>
    </source>
</evidence>
<protein>
    <recommendedName>
        <fullName evidence="6">Major facilitator superfamily (MFS) profile domain-containing protein</fullName>
    </recommendedName>
</protein>
<organism evidence="4 5">
    <name type="scientific">Prymnesium parvum</name>
    <name type="common">Toxic golden alga</name>
    <dbReference type="NCBI Taxonomy" id="97485"/>
    <lineage>
        <taxon>Eukaryota</taxon>
        <taxon>Haptista</taxon>
        <taxon>Haptophyta</taxon>
        <taxon>Prymnesiophyceae</taxon>
        <taxon>Prymnesiales</taxon>
        <taxon>Prymnesiaceae</taxon>
        <taxon>Prymnesium</taxon>
    </lineage>
</organism>
<name>A0AB34IVE9_PRYPA</name>
<evidence type="ECO:0000256" key="1">
    <source>
        <dbReference type="SAM" id="MobiDB-lite"/>
    </source>
</evidence>
<dbReference type="Pfam" id="PF07690">
    <property type="entry name" value="MFS_1"/>
    <property type="match status" value="1"/>
</dbReference>
<feature type="transmembrane region" description="Helical" evidence="2">
    <location>
        <begin position="193"/>
        <end position="212"/>
    </location>
</feature>
<keyword evidence="2" id="KW-0812">Transmembrane</keyword>
<evidence type="ECO:0000313" key="4">
    <source>
        <dbReference type="EMBL" id="KAL1507584.1"/>
    </source>
</evidence>
<evidence type="ECO:0000256" key="3">
    <source>
        <dbReference type="SAM" id="SignalP"/>
    </source>
</evidence>
<feature type="transmembrane region" description="Helical" evidence="2">
    <location>
        <begin position="483"/>
        <end position="503"/>
    </location>
</feature>
<comment type="caution">
    <text evidence="4">The sequence shown here is derived from an EMBL/GenBank/DDBJ whole genome shotgun (WGS) entry which is preliminary data.</text>
</comment>
<feature type="transmembrane region" description="Helical" evidence="2">
    <location>
        <begin position="515"/>
        <end position="538"/>
    </location>
</feature>
<dbReference type="SUPFAM" id="SSF103473">
    <property type="entry name" value="MFS general substrate transporter"/>
    <property type="match status" value="1"/>
</dbReference>
<accession>A0AB34IVE9</accession>
<feature type="region of interest" description="Disordered" evidence="1">
    <location>
        <begin position="16"/>
        <end position="85"/>
    </location>
</feature>